<keyword evidence="1" id="KW-0028">Amino-acid biosynthesis</keyword>
<dbReference type="GO" id="GO:0051536">
    <property type="term" value="F:iron-sulfur cluster binding"/>
    <property type="evidence" value="ECO:0007669"/>
    <property type="project" value="InterPro"/>
</dbReference>
<dbReference type="InterPro" id="IPR036188">
    <property type="entry name" value="FAD/NAD-bd_sf"/>
</dbReference>
<dbReference type="InterPro" id="IPR028261">
    <property type="entry name" value="DPD_II"/>
</dbReference>
<dbReference type="GO" id="GO:0006537">
    <property type="term" value="P:glutamate biosynthetic process"/>
    <property type="evidence" value="ECO:0007669"/>
    <property type="project" value="UniProtKB-KW"/>
</dbReference>
<gene>
    <name evidence="8" type="ORF">H8S09_11120</name>
</gene>
<dbReference type="Proteomes" id="UP000615234">
    <property type="component" value="Unassembled WGS sequence"/>
</dbReference>
<dbReference type="PANTHER" id="PTHR43100:SF1">
    <property type="entry name" value="GLUTAMATE SYNTHASE [NADPH] SMALL CHAIN"/>
    <property type="match status" value="1"/>
</dbReference>
<dbReference type="InterPro" id="IPR006005">
    <property type="entry name" value="Glut_synth_ssu1"/>
</dbReference>
<dbReference type="Gene3D" id="3.40.50.720">
    <property type="entry name" value="NAD(P)-binding Rossmann-like Domain"/>
    <property type="match status" value="1"/>
</dbReference>
<keyword evidence="2" id="KW-0560">Oxidoreductase</keyword>
<dbReference type="SUPFAM" id="SSF46548">
    <property type="entry name" value="alpha-helical ferredoxin"/>
    <property type="match status" value="1"/>
</dbReference>
<dbReference type="SUPFAM" id="SSF51971">
    <property type="entry name" value="Nucleotide-binding domain"/>
    <property type="match status" value="1"/>
</dbReference>
<dbReference type="InterPro" id="IPR051394">
    <property type="entry name" value="Glutamate_Synthase"/>
</dbReference>
<evidence type="ECO:0000256" key="2">
    <source>
        <dbReference type="ARBA" id="ARBA00023002"/>
    </source>
</evidence>
<dbReference type="NCBIfam" id="TIGR01317">
    <property type="entry name" value="GOGAT_sm_gam"/>
    <property type="match status" value="1"/>
</dbReference>
<feature type="domain" description="FAD/NAD(P)-binding" evidence="6">
    <location>
        <begin position="261"/>
        <end position="354"/>
    </location>
</feature>
<evidence type="ECO:0000256" key="1">
    <source>
        <dbReference type="ARBA" id="ARBA00022605"/>
    </source>
</evidence>
<dbReference type="InterPro" id="IPR023753">
    <property type="entry name" value="FAD/NAD-binding_dom"/>
</dbReference>
<dbReference type="Gene3D" id="1.10.1060.10">
    <property type="entry name" value="Alpha-helical ferredoxin"/>
    <property type="match status" value="1"/>
</dbReference>
<evidence type="ECO:0000259" key="7">
    <source>
        <dbReference type="Pfam" id="PF14691"/>
    </source>
</evidence>
<reference evidence="8 9" key="1">
    <citation type="submission" date="2020-08" db="EMBL/GenBank/DDBJ databases">
        <title>Genome public.</title>
        <authorList>
            <person name="Liu C."/>
            <person name="Sun Q."/>
        </authorList>
    </citation>
    <scope>NUCLEOTIDE SEQUENCE [LARGE SCALE GENOMIC DNA]</scope>
    <source>
        <strain evidence="8 9">NSJ-10</strain>
    </source>
</reference>
<evidence type="ECO:0000259" key="5">
    <source>
        <dbReference type="Pfam" id="PF00070"/>
    </source>
</evidence>
<evidence type="ECO:0000256" key="4">
    <source>
        <dbReference type="ARBA" id="ARBA00029440"/>
    </source>
</evidence>
<dbReference type="AlphaFoldDB" id="A0A8I0AJZ4"/>
<evidence type="ECO:0000313" key="9">
    <source>
        <dbReference type="Proteomes" id="UP000615234"/>
    </source>
</evidence>
<dbReference type="EMBL" id="JACOOX010000006">
    <property type="protein sequence ID" value="MBC5663420.1"/>
    <property type="molecule type" value="Genomic_DNA"/>
</dbReference>
<feature type="domain" description="Dihydroprymidine dehydrogenase" evidence="7">
    <location>
        <begin position="23"/>
        <end position="139"/>
    </location>
</feature>
<protein>
    <submittedName>
        <fullName evidence="8">Glutamate synthase subunit beta</fullName>
    </submittedName>
</protein>
<dbReference type="InterPro" id="IPR009051">
    <property type="entry name" value="Helical_ferredxn"/>
</dbReference>
<dbReference type="PRINTS" id="PR00419">
    <property type="entry name" value="ADXRDTASE"/>
</dbReference>
<name>A0A8I0AJZ4_9FIRM</name>
<evidence type="ECO:0000256" key="3">
    <source>
        <dbReference type="ARBA" id="ARBA00023164"/>
    </source>
</evidence>
<proteinExistence type="predicted"/>
<dbReference type="RefSeq" id="WP_186847869.1">
    <property type="nucleotide sequence ID" value="NZ_JACOOX010000006.1"/>
</dbReference>
<evidence type="ECO:0000313" key="8">
    <source>
        <dbReference type="EMBL" id="MBC5663420.1"/>
    </source>
</evidence>
<accession>A0A8I0AJZ4</accession>
<dbReference type="Pfam" id="PF00070">
    <property type="entry name" value="Pyr_redox"/>
    <property type="match status" value="1"/>
</dbReference>
<dbReference type="Gene3D" id="3.50.50.60">
    <property type="entry name" value="FAD/NAD(P)-binding domain"/>
    <property type="match status" value="1"/>
</dbReference>
<organism evidence="8 9">
    <name type="scientific">Coprococcus hominis</name>
    <name type="common">ex Liu et al. 2022</name>
    <dbReference type="NCBI Taxonomy" id="2763039"/>
    <lineage>
        <taxon>Bacteria</taxon>
        <taxon>Bacillati</taxon>
        <taxon>Bacillota</taxon>
        <taxon>Clostridia</taxon>
        <taxon>Lachnospirales</taxon>
        <taxon>Lachnospiraceae</taxon>
        <taxon>Coprococcus</taxon>
    </lineage>
</organism>
<keyword evidence="3" id="KW-0314">Glutamate biosynthesis</keyword>
<dbReference type="Pfam" id="PF14691">
    <property type="entry name" value="Fer4_20"/>
    <property type="match status" value="1"/>
</dbReference>
<comment type="pathway">
    <text evidence="4">Amino-acid biosynthesis.</text>
</comment>
<keyword evidence="9" id="KW-1185">Reference proteome</keyword>
<dbReference type="Pfam" id="PF07992">
    <property type="entry name" value="Pyr_redox_2"/>
    <property type="match status" value="1"/>
</dbReference>
<dbReference type="PANTHER" id="PTHR43100">
    <property type="entry name" value="GLUTAMATE SYNTHASE [NADPH] SMALL CHAIN"/>
    <property type="match status" value="1"/>
</dbReference>
<feature type="domain" description="Pyridine nucleotide-disulphide oxidoreductase N-terminal" evidence="5">
    <location>
        <begin position="154"/>
        <end position="230"/>
    </location>
</feature>
<evidence type="ECO:0000259" key="6">
    <source>
        <dbReference type="Pfam" id="PF07992"/>
    </source>
</evidence>
<dbReference type="GO" id="GO:0016639">
    <property type="term" value="F:oxidoreductase activity, acting on the CH-NH2 group of donors, NAD or NADP as acceptor"/>
    <property type="evidence" value="ECO:0007669"/>
    <property type="project" value="InterPro"/>
</dbReference>
<comment type="caution">
    <text evidence="8">The sequence shown here is derived from an EMBL/GenBank/DDBJ whole genome shotgun (WGS) entry which is preliminary data.</text>
</comment>
<dbReference type="InterPro" id="IPR039648">
    <property type="entry name" value="DHPH_N"/>
</dbReference>
<sequence length="522" mass="57640">MGKPTGFLEYERETSIEIAPEERIKNFNEFHIPLSLEEQKIQAARCMDCGVPFCQAGMMIGGMASGCPLNNLIPEWNDMIYNDNWEHAYARLSKTNNFPEFTSRVCPALCEKACTCNINGDPVSVRENERAIIEYAYANGLVNDQPPKGKTDKKVAVIGSGPSGLAVADMLNSRGHDVTVYERSDRPGGLLMYGIPNMKLEKEVIDRKIAYMEKRGIRFILNTEVATGKSTAKSPYPKDDPITGYLKNPNQKYVKAEDLLKEYDAVVLACGASNPRDIKAAGRDAKGIYFAVDFLKTTTKSLVNSKFADKQFVNCKGKNVLVIGGGDTGNDCVGTAVREGAKSVTQLEMMPKLPDQRAENNPWPEWPRVCKTDYGQQEAIAVYGHDPRIYETTVKEFLKDKDGNVKGAKCVKLDWQKDPKTGRMNMTEVPDSGYVIDCEVVLIAAGFLGSQKYVADSFGVELNERTNVKTACPKSYVTNVPKVFVAGDMHRGQSLVVWAIHEGREAAVAVDSMLVGYTNLNS</sequence>